<feature type="domain" description="DUF7489" evidence="1">
    <location>
        <begin position="2"/>
        <end position="65"/>
    </location>
</feature>
<organism evidence="2 3">
    <name type="scientific">Nocardia tenerifensis</name>
    <dbReference type="NCBI Taxonomy" id="228006"/>
    <lineage>
        <taxon>Bacteria</taxon>
        <taxon>Bacillati</taxon>
        <taxon>Actinomycetota</taxon>
        <taxon>Actinomycetes</taxon>
        <taxon>Mycobacteriales</taxon>
        <taxon>Nocardiaceae</taxon>
        <taxon>Nocardia</taxon>
    </lineage>
</organism>
<dbReference type="EMBL" id="QJKF01000009">
    <property type="protein sequence ID" value="PXX61099.1"/>
    <property type="molecule type" value="Genomic_DNA"/>
</dbReference>
<reference evidence="2 3" key="1">
    <citation type="submission" date="2018-05" db="EMBL/GenBank/DDBJ databases">
        <title>Genomic Encyclopedia of Type Strains, Phase IV (KMG-IV): sequencing the most valuable type-strain genomes for metagenomic binning, comparative biology and taxonomic classification.</title>
        <authorList>
            <person name="Goeker M."/>
        </authorList>
    </citation>
    <scope>NUCLEOTIDE SEQUENCE [LARGE SCALE GENOMIC DNA]</scope>
    <source>
        <strain evidence="2 3">DSM 44704</strain>
    </source>
</reference>
<evidence type="ECO:0000259" key="1">
    <source>
        <dbReference type="Pfam" id="PF24315"/>
    </source>
</evidence>
<dbReference type="RefSeq" id="WP_040741356.1">
    <property type="nucleotide sequence ID" value="NZ_QJKF01000009.1"/>
</dbReference>
<gene>
    <name evidence="2" type="ORF">DFR70_109291</name>
</gene>
<accession>A0A318JWV2</accession>
<proteinExistence type="predicted"/>
<protein>
    <recommendedName>
        <fullName evidence="1">DUF7489 domain-containing protein</fullName>
    </recommendedName>
</protein>
<keyword evidence="3" id="KW-1185">Reference proteome</keyword>
<comment type="caution">
    <text evidence="2">The sequence shown here is derived from an EMBL/GenBank/DDBJ whole genome shotgun (WGS) entry which is preliminary data.</text>
</comment>
<dbReference type="AlphaFoldDB" id="A0A318JWV2"/>
<sequence length="66" mass="7499">MTQQQWHGTVVKKSRGLLDGSNLYRRLFVRLDDGSTVKIRVNKALWNSLQEGDSLTKRDGADPVKD</sequence>
<dbReference type="InterPro" id="IPR055912">
    <property type="entry name" value="DUF7489"/>
</dbReference>
<evidence type="ECO:0000313" key="3">
    <source>
        <dbReference type="Proteomes" id="UP000247569"/>
    </source>
</evidence>
<dbReference type="Pfam" id="PF24315">
    <property type="entry name" value="DUF7489"/>
    <property type="match status" value="1"/>
</dbReference>
<evidence type="ECO:0000313" key="2">
    <source>
        <dbReference type="EMBL" id="PXX61099.1"/>
    </source>
</evidence>
<name>A0A318JWV2_9NOCA</name>
<dbReference type="OrthoDB" id="3481166at2"/>
<dbReference type="Proteomes" id="UP000247569">
    <property type="component" value="Unassembled WGS sequence"/>
</dbReference>